<evidence type="ECO:0000313" key="3">
    <source>
        <dbReference type="Proteomes" id="UP000037510"/>
    </source>
</evidence>
<reference evidence="2 3" key="1">
    <citation type="journal article" date="2015" name="Genome Biol. Evol.">
        <title>The genome of winter moth (Operophtera brumata) provides a genomic perspective on sexual dimorphism and phenology.</title>
        <authorList>
            <person name="Derks M.F."/>
            <person name="Smit S."/>
            <person name="Salis L."/>
            <person name="Schijlen E."/>
            <person name="Bossers A."/>
            <person name="Mateman C."/>
            <person name="Pijl A.S."/>
            <person name="de Ridder D."/>
            <person name="Groenen M.A."/>
            <person name="Visser M.E."/>
            <person name="Megens H.J."/>
        </authorList>
    </citation>
    <scope>NUCLEOTIDE SEQUENCE [LARGE SCALE GENOMIC DNA]</scope>
    <source>
        <strain evidence="2">WM2013NL</strain>
        <tissue evidence="2">Head and thorax</tissue>
    </source>
</reference>
<proteinExistence type="predicted"/>
<feature type="region of interest" description="Disordered" evidence="1">
    <location>
        <begin position="354"/>
        <end position="389"/>
    </location>
</feature>
<accession>A0A0L7KPZ6</accession>
<feature type="compositionally biased region" description="Polar residues" evidence="1">
    <location>
        <begin position="359"/>
        <end position="370"/>
    </location>
</feature>
<feature type="compositionally biased region" description="Polar residues" evidence="1">
    <location>
        <begin position="78"/>
        <end position="92"/>
    </location>
</feature>
<evidence type="ECO:0000313" key="2">
    <source>
        <dbReference type="EMBL" id="KOB65362.1"/>
    </source>
</evidence>
<keyword evidence="3" id="KW-1185">Reference proteome</keyword>
<feature type="region of interest" description="Disordered" evidence="1">
    <location>
        <begin position="73"/>
        <end position="101"/>
    </location>
</feature>
<protein>
    <submittedName>
        <fullName evidence="2">Rho GTPase activating protein</fullName>
    </submittedName>
</protein>
<feature type="compositionally biased region" description="Basic and acidic residues" evidence="1">
    <location>
        <begin position="374"/>
        <end position="389"/>
    </location>
</feature>
<organism evidence="2 3">
    <name type="scientific">Operophtera brumata</name>
    <name type="common">Winter moth</name>
    <name type="synonym">Phalaena brumata</name>
    <dbReference type="NCBI Taxonomy" id="104452"/>
    <lineage>
        <taxon>Eukaryota</taxon>
        <taxon>Metazoa</taxon>
        <taxon>Ecdysozoa</taxon>
        <taxon>Arthropoda</taxon>
        <taxon>Hexapoda</taxon>
        <taxon>Insecta</taxon>
        <taxon>Pterygota</taxon>
        <taxon>Neoptera</taxon>
        <taxon>Endopterygota</taxon>
        <taxon>Lepidoptera</taxon>
        <taxon>Glossata</taxon>
        <taxon>Ditrysia</taxon>
        <taxon>Geometroidea</taxon>
        <taxon>Geometridae</taxon>
        <taxon>Larentiinae</taxon>
        <taxon>Operophtera</taxon>
    </lineage>
</organism>
<dbReference type="EMBL" id="JTDY01007232">
    <property type="protein sequence ID" value="KOB65362.1"/>
    <property type="molecule type" value="Genomic_DNA"/>
</dbReference>
<name>A0A0L7KPZ6_OPEBR</name>
<comment type="caution">
    <text evidence="2">The sequence shown here is derived from an EMBL/GenBank/DDBJ whole genome shotgun (WGS) entry which is preliminary data.</text>
</comment>
<dbReference type="AlphaFoldDB" id="A0A0L7KPZ6"/>
<dbReference type="STRING" id="104452.A0A0L7KPZ6"/>
<gene>
    <name evidence="2" type="ORF">OBRU01_22853</name>
</gene>
<evidence type="ECO:0000256" key="1">
    <source>
        <dbReference type="SAM" id="MobiDB-lite"/>
    </source>
</evidence>
<dbReference type="Proteomes" id="UP000037510">
    <property type="component" value="Unassembled WGS sequence"/>
</dbReference>
<feature type="non-terminal residue" evidence="2">
    <location>
        <position position="389"/>
    </location>
</feature>
<sequence length="389" mass="42877">MNECRVSLVSVDHHGRGLLNKTPKKGSGSNINVINEKAKGKLTGFTDEKVEVSHKSIVLKNLANKIASSESLNEDYASDNSNESTLSDSALNRTRKRSPKFVSEPNLSVIDAEETPKNTKKAKRLFRSNVLSANNLNNKYRKRTGPVRGTPICASCFDDQASDVSHETSPRITPKKSESKDEGIKIQYLTSTPGVAEAMVFEECSTPYAVSFRRASMSPITKSTQKLSKAMQVVDDISPLRSQTRATSLHIQDLNTTLCEVTPNFTITQEPQKSLTEPFREYLLSRSVLTATPIDLSILNKSSEDENLTDSLMYCLNGNIPSDLTLSISNLAVDRSPLRNVVNIDKNIIDKSPNRKRCANTSSDGSSTSAAKKLVTEKENEFAIRETEL</sequence>